<dbReference type="CDD" id="cd06463">
    <property type="entry name" value="p23_like"/>
    <property type="match status" value="1"/>
</dbReference>
<dbReference type="InterPro" id="IPR008978">
    <property type="entry name" value="HSP20-like_chaperone"/>
</dbReference>
<organism evidence="4 5">
    <name type="scientific">Paratrimastix pyriformis</name>
    <dbReference type="NCBI Taxonomy" id="342808"/>
    <lineage>
        <taxon>Eukaryota</taxon>
        <taxon>Metamonada</taxon>
        <taxon>Preaxostyla</taxon>
        <taxon>Paratrimastigidae</taxon>
        <taxon>Paratrimastix</taxon>
    </lineage>
</organism>
<dbReference type="InterPro" id="IPR007052">
    <property type="entry name" value="CS_dom"/>
</dbReference>
<feature type="region of interest" description="Disordered" evidence="2">
    <location>
        <begin position="689"/>
        <end position="720"/>
    </location>
</feature>
<keyword evidence="5" id="KW-1185">Reference proteome</keyword>
<feature type="domain" description="CS" evidence="3">
    <location>
        <begin position="1"/>
        <end position="89"/>
    </location>
</feature>
<feature type="compositionally biased region" description="Acidic residues" evidence="2">
    <location>
        <begin position="219"/>
        <end position="235"/>
    </location>
</feature>
<evidence type="ECO:0000256" key="1">
    <source>
        <dbReference type="ARBA" id="ARBA00005607"/>
    </source>
</evidence>
<proteinExistence type="inferred from homology"/>
<sequence>MLTPLFRCSQNDDFVTVVIRIPYVKVDTMEFYVSGDEFKFYCKPYFLRLIFPHELVEDGREKGVYDWSSGEVTITLPKKNRGEVFPDLDMLTKLLARRKRHPAVPAAIATSTPAAAPPAPGPDASLLDRLHAEVGQQMQSTSPQGGINPLVEMAHAAEDEDDDEQPAEPRRPLIEVISSTDAPEEPKSKPAAEPKKIEELDPATIPGLRIPGVRTADDVPCEEPQGDGDEDEEWEAEQQLPSLTNVEEAARPHYGFNNGYQGCFLHLQEACKEVVDLPDPDQTPASQRTALRLAAEDDKFDGSHFMADLINAEDSNLAELLQWIPPWCAAPVRPTAPTRPPVAPVAPARRPHPGVILCIGCRHNPSGTNHDPSGVIAASAAGDMPVAIQAAQEAIAAEAEAADIPAFDDPDKLQPHKVTAAPTGPQRTAEGMGLEEWSQEVGGPADSRISLLPRSLLQCPDDGWTVHERELLMRLPYKERPLPRRPFLASHGSLIPKSRADLVANPEPLLWGLFDIMFAYCYNQRTTLGENTVESAWTIAKVSPTLSWLEDAVCACIRRALSFPLYRHWDLVQAVLADTVALLRSGRQRVLKVLLELKDIFDRDEARHLLCTIFINDYLMWLQRFGQAEWDRWLDGPDFVDPTHQTDHPLAQLPLPLRPWGTVACPGWRLPALTRRAFEYLGDDAAAARFAGDGDDDDDDGVPSLEQEEDPQEHMRPTRM</sequence>
<dbReference type="Proteomes" id="UP001141327">
    <property type="component" value="Unassembled WGS sequence"/>
</dbReference>
<dbReference type="Pfam" id="PF21413">
    <property type="entry name" value="SHQ1-like_CS"/>
    <property type="match status" value="1"/>
</dbReference>
<accession>A0ABQ8U8T7</accession>
<comment type="similarity">
    <text evidence="1">Belongs to the SHQ1 family.</text>
</comment>
<dbReference type="Pfam" id="PF04925">
    <property type="entry name" value="SHQ1"/>
    <property type="match status" value="1"/>
</dbReference>
<dbReference type="SUPFAM" id="SSF49764">
    <property type="entry name" value="HSP20-like chaperones"/>
    <property type="match status" value="1"/>
</dbReference>
<evidence type="ECO:0000256" key="2">
    <source>
        <dbReference type="SAM" id="MobiDB-lite"/>
    </source>
</evidence>
<dbReference type="PANTHER" id="PTHR12967">
    <property type="entry name" value="PROTEIN SHQ1 HOMOLOG"/>
    <property type="match status" value="1"/>
</dbReference>
<dbReference type="PROSITE" id="PS51203">
    <property type="entry name" value="CS"/>
    <property type="match status" value="1"/>
</dbReference>
<feature type="compositionally biased region" description="Acidic residues" evidence="2">
    <location>
        <begin position="693"/>
        <end position="711"/>
    </location>
</feature>
<name>A0ABQ8U8T7_9EUKA</name>
<feature type="region of interest" description="Disordered" evidence="2">
    <location>
        <begin position="175"/>
        <end position="235"/>
    </location>
</feature>
<dbReference type="EMBL" id="JAPMOS010000131">
    <property type="protein sequence ID" value="KAJ4454851.1"/>
    <property type="molecule type" value="Genomic_DNA"/>
</dbReference>
<feature type="compositionally biased region" description="Basic and acidic residues" evidence="2">
    <location>
        <begin position="184"/>
        <end position="199"/>
    </location>
</feature>
<dbReference type="PANTHER" id="PTHR12967:SF0">
    <property type="entry name" value="PROTEIN SHQ1 HOMOLOG"/>
    <property type="match status" value="1"/>
</dbReference>
<gene>
    <name evidence="4" type="ORF">PAPYR_10360</name>
</gene>
<evidence type="ECO:0000313" key="4">
    <source>
        <dbReference type="EMBL" id="KAJ4454851.1"/>
    </source>
</evidence>
<evidence type="ECO:0000313" key="5">
    <source>
        <dbReference type="Proteomes" id="UP001141327"/>
    </source>
</evidence>
<dbReference type="InterPro" id="IPR007009">
    <property type="entry name" value="Shq1_C"/>
</dbReference>
<dbReference type="Gene3D" id="2.60.40.790">
    <property type="match status" value="1"/>
</dbReference>
<protein>
    <submittedName>
        <fullName evidence="4">Box H/ACA snoRNP assembly protein Shq1</fullName>
    </submittedName>
</protein>
<comment type="caution">
    <text evidence="4">The sequence shown here is derived from an EMBL/GenBank/DDBJ whole genome shotgun (WGS) entry which is preliminary data.</text>
</comment>
<evidence type="ECO:0000259" key="3">
    <source>
        <dbReference type="PROSITE" id="PS51203"/>
    </source>
</evidence>
<dbReference type="InterPro" id="IPR048696">
    <property type="entry name" value="SHQ1-like_CS"/>
</dbReference>
<reference evidence="4" key="1">
    <citation type="journal article" date="2022" name="bioRxiv">
        <title>Genomics of Preaxostyla Flagellates Illuminates Evolutionary Transitions and the Path Towards Mitochondrial Loss.</title>
        <authorList>
            <person name="Novak L.V.F."/>
            <person name="Treitli S.C."/>
            <person name="Pyrih J."/>
            <person name="Halakuc P."/>
            <person name="Pipaliya S.V."/>
            <person name="Vacek V."/>
            <person name="Brzon O."/>
            <person name="Soukal P."/>
            <person name="Eme L."/>
            <person name="Dacks J.B."/>
            <person name="Karnkowska A."/>
            <person name="Elias M."/>
            <person name="Hampl V."/>
        </authorList>
    </citation>
    <scope>NUCLEOTIDE SEQUENCE</scope>
    <source>
        <strain evidence="4">RCP-MX</strain>
    </source>
</reference>
<dbReference type="InterPro" id="IPR039742">
    <property type="entry name" value="Shq1"/>
</dbReference>